<evidence type="ECO:0000256" key="4">
    <source>
        <dbReference type="ARBA" id="ARBA00023125"/>
    </source>
</evidence>
<evidence type="ECO:0000256" key="2">
    <source>
        <dbReference type="ARBA" id="ARBA00022490"/>
    </source>
</evidence>
<keyword evidence="5" id="KW-0804">Transcription</keyword>
<dbReference type="RefSeq" id="WP_193418902.1">
    <property type="nucleotide sequence ID" value="NZ_JADCNN020000030.1"/>
</dbReference>
<dbReference type="SMART" id="SM00347">
    <property type="entry name" value="HTH_MARR"/>
    <property type="match status" value="1"/>
</dbReference>
<feature type="domain" description="HTH marR-type" evidence="6">
    <location>
        <begin position="11"/>
        <end position="145"/>
    </location>
</feature>
<evidence type="ECO:0000259" key="6">
    <source>
        <dbReference type="PROSITE" id="PS50995"/>
    </source>
</evidence>
<evidence type="ECO:0000256" key="1">
    <source>
        <dbReference type="ARBA" id="ARBA00004496"/>
    </source>
</evidence>
<sequence>MEMNEPSLKLGEHLCFSLYACSRAILRLYRPYLDELELTYPQYLVLVTLWEKEKSTIKELGEALDLDTGTLTPLLKRMEAAGLIERRRDSADERVVNVLITPKGKALQEKAACVPQSLLAASDMEPGELNRLNETIIQLLQQVNASSKK</sequence>
<protein>
    <submittedName>
        <fullName evidence="7">MarR family transcriptional regulator</fullName>
    </submittedName>
</protein>
<dbReference type="PANTHER" id="PTHR33164:SF5">
    <property type="entry name" value="ORGANIC HYDROPEROXIDE RESISTANCE TRANSCRIPTIONAL REGULATOR"/>
    <property type="match status" value="1"/>
</dbReference>
<dbReference type="SUPFAM" id="SSF46785">
    <property type="entry name" value="Winged helix' DNA-binding domain"/>
    <property type="match status" value="1"/>
</dbReference>
<dbReference type="InterPro" id="IPR000835">
    <property type="entry name" value="HTH_MarR-typ"/>
</dbReference>
<dbReference type="InterPro" id="IPR036388">
    <property type="entry name" value="WH-like_DNA-bd_sf"/>
</dbReference>
<gene>
    <name evidence="7" type="ORF">IM700_021210</name>
</gene>
<dbReference type="InterPro" id="IPR039422">
    <property type="entry name" value="MarR/SlyA-like"/>
</dbReference>
<dbReference type="Gene3D" id="1.10.10.10">
    <property type="entry name" value="Winged helix-like DNA-binding domain superfamily/Winged helix DNA-binding domain"/>
    <property type="match status" value="1"/>
</dbReference>
<evidence type="ECO:0000313" key="7">
    <source>
        <dbReference type="EMBL" id="MBM6998194.1"/>
    </source>
</evidence>
<dbReference type="EMBL" id="JADCNN020000030">
    <property type="protein sequence ID" value="MBM6998194.1"/>
    <property type="molecule type" value="Genomic_DNA"/>
</dbReference>
<dbReference type="Proteomes" id="UP001516620">
    <property type="component" value="Unassembled WGS sequence"/>
</dbReference>
<evidence type="ECO:0000313" key="8">
    <source>
        <dbReference type="Proteomes" id="UP001516620"/>
    </source>
</evidence>
<comment type="caution">
    <text evidence="7">The sequence shown here is derived from an EMBL/GenBank/DDBJ whole genome shotgun (WGS) entry which is preliminary data.</text>
</comment>
<evidence type="ECO:0000256" key="3">
    <source>
        <dbReference type="ARBA" id="ARBA00023015"/>
    </source>
</evidence>
<keyword evidence="3" id="KW-0805">Transcription regulation</keyword>
<accession>A0ABS2HF28</accession>
<dbReference type="PRINTS" id="PR00598">
    <property type="entry name" value="HTHMARR"/>
</dbReference>
<organism evidence="7 8">
    <name type="scientific">Paenibacillus rhizolycopersici</name>
    <dbReference type="NCBI Taxonomy" id="2780073"/>
    <lineage>
        <taxon>Bacteria</taxon>
        <taxon>Bacillati</taxon>
        <taxon>Bacillota</taxon>
        <taxon>Bacilli</taxon>
        <taxon>Bacillales</taxon>
        <taxon>Paenibacillaceae</taxon>
        <taxon>Paenibacillus</taxon>
    </lineage>
</organism>
<keyword evidence="2" id="KW-0963">Cytoplasm</keyword>
<name>A0ABS2HF28_9BACL</name>
<dbReference type="InterPro" id="IPR036390">
    <property type="entry name" value="WH_DNA-bd_sf"/>
</dbReference>
<reference evidence="7 8" key="1">
    <citation type="submission" date="2021-01" db="EMBL/GenBank/DDBJ databases">
        <title>Paenibacillus sp.nov. isolated from the rhizosphere soil of tomato plant.</title>
        <authorList>
            <person name="Thin K.K."/>
            <person name="Zhang X."/>
            <person name="He S."/>
        </authorList>
    </citation>
    <scope>NUCLEOTIDE SEQUENCE [LARGE SCALE GENOMIC DNA]</scope>
    <source>
        <strain evidence="7 8">DXFW5</strain>
    </source>
</reference>
<keyword evidence="4" id="KW-0238">DNA-binding</keyword>
<dbReference type="InterPro" id="IPR055166">
    <property type="entry name" value="Transc_reg_Sar_Rot_HTH"/>
</dbReference>
<dbReference type="PANTHER" id="PTHR33164">
    <property type="entry name" value="TRANSCRIPTIONAL REGULATOR, MARR FAMILY"/>
    <property type="match status" value="1"/>
</dbReference>
<keyword evidence="8" id="KW-1185">Reference proteome</keyword>
<evidence type="ECO:0000256" key="5">
    <source>
        <dbReference type="ARBA" id="ARBA00023163"/>
    </source>
</evidence>
<proteinExistence type="predicted"/>
<dbReference type="PROSITE" id="PS50995">
    <property type="entry name" value="HTH_MARR_2"/>
    <property type="match status" value="1"/>
</dbReference>
<dbReference type="Pfam" id="PF22381">
    <property type="entry name" value="Staph_reg_Sar_Rot"/>
    <property type="match status" value="1"/>
</dbReference>
<comment type="subcellular location">
    <subcellularLocation>
        <location evidence="1">Cytoplasm</location>
    </subcellularLocation>
</comment>